<comment type="caution">
    <text evidence="1">The sequence shown here is derived from an EMBL/GenBank/DDBJ whole genome shotgun (WGS) entry which is preliminary data.</text>
</comment>
<reference evidence="1" key="4">
    <citation type="journal article" date="2007" name="Genome Biol.">
        <title>Update of the Anopheles gambiae PEST genome assembly.</title>
        <authorList>
            <person name="Sharakhova M.V."/>
            <person name="Hammond M.P."/>
            <person name="Lobo N.F."/>
            <person name="Krzywinski J."/>
            <person name="Unger M.F."/>
            <person name="Hillenmeyer M.E."/>
            <person name="Bruggner R.V."/>
            <person name="Birney E."/>
            <person name="Collins F.H."/>
        </authorList>
    </citation>
    <scope>NUCLEOTIDE SEQUENCE</scope>
    <source>
        <strain evidence="1">PEST</strain>
    </source>
</reference>
<proteinExistence type="predicted"/>
<organism evidence="1">
    <name type="scientific">Anopheles gambiae</name>
    <name type="common">African malaria mosquito</name>
    <dbReference type="NCBI Taxonomy" id="7165"/>
    <lineage>
        <taxon>Eukaryota</taxon>
        <taxon>Metazoa</taxon>
        <taxon>Ecdysozoa</taxon>
        <taxon>Arthropoda</taxon>
        <taxon>Hexapoda</taxon>
        <taxon>Insecta</taxon>
        <taxon>Pterygota</taxon>
        <taxon>Neoptera</taxon>
        <taxon>Endopterygota</taxon>
        <taxon>Diptera</taxon>
        <taxon>Nematocera</taxon>
        <taxon>Culicoidea</taxon>
        <taxon>Culicidae</taxon>
        <taxon>Anophelinae</taxon>
        <taxon>Anopheles</taxon>
    </lineage>
</organism>
<dbReference type="EMBL" id="AAAB01008816">
    <property type="protein sequence ID" value="EAU77541.1"/>
    <property type="molecule type" value="Genomic_DNA"/>
</dbReference>
<sequence>TPLAPLPRLAQPAFPPVPSPVFVASGLLDKEKQPDHPFSGWFRQCCVVVVWCEILQLCNPQRR</sequence>
<name>A0NBU1_ANOGA</name>
<gene>
    <name evidence="1" type="ORF">AgaP_AGAP011129</name>
</gene>
<feature type="non-terminal residue" evidence="1">
    <location>
        <position position="1"/>
    </location>
</feature>
<protein>
    <submittedName>
        <fullName evidence="1">AGAP011129-PA</fullName>
    </submittedName>
</protein>
<accession>A0NBU1</accession>
<dbReference type="HOGENOM" id="CLU_2892344_0_0_1"/>
<dbReference type="AlphaFoldDB" id="A0NBU1"/>
<reference evidence="1" key="5">
    <citation type="submission" date="2011-05" db="EMBL/GenBank/DDBJ databases">
        <authorList>
            <consortium name="VectorBase"/>
        </authorList>
    </citation>
    <scope>NUCLEOTIDE SEQUENCE</scope>
    <source>
        <strain evidence="1">PEST</strain>
    </source>
</reference>
<reference evidence="1" key="1">
    <citation type="journal article" date="2002" name="Science">
        <title>The genome sequence of the malaria mosquito Anopheles gambiae.</title>
        <authorList>
            <person name="Holt R.A."/>
            <person name="Subramanian G.M."/>
            <person name="Halpern A."/>
            <person name="Sutton G.G."/>
            <person name="Charlab R."/>
            <person name="Nusskern D.R."/>
            <person name="Wincker P."/>
            <person name="Clark A.G."/>
            <person name="Ribeiro J.M."/>
            <person name="Wides R."/>
            <person name="Salzberg S.L."/>
            <person name="Loftus B."/>
            <person name="Yandell M."/>
            <person name="Majoros W.H."/>
            <person name="Rusch D.B."/>
            <person name="Lai Z."/>
            <person name="Kraft C.L."/>
            <person name="Abril J.F."/>
            <person name="Anthouard V."/>
            <person name="Arensburger P."/>
            <person name="Atkinson P.W."/>
            <person name="Baden H."/>
            <person name="de Berardinis V."/>
            <person name="Baldwin D."/>
            <person name="Benes V."/>
            <person name="Biedler J."/>
            <person name="Blass C."/>
            <person name="Bolanos R."/>
            <person name="Boscus D."/>
            <person name="Barnstead M."/>
            <person name="Cai S."/>
            <person name="Center A."/>
            <person name="Chaturverdi K."/>
            <person name="Christophides G.K."/>
            <person name="Chrystal M.A."/>
            <person name="Clamp M."/>
            <person name="Cravchik A."/>
            <person name="Curwen V."/>
            <person name="Dana A."/>
            <person name="Delcher A."/>
            <person name="Dew I."/>
            <person name="Evans C.A."/>
            <person name="Flanigan M."/>
            <person name="Grundschober-Freimoser A."/>
            <person name="Friedli L."/>
            <person name="Gu Z."/>
            <person name="Guan P."/>
            <person name="Guigo R."/>
            <person name="Hillenmeyer M.E."/>
            <person name="Hladun S.L."/>
            <person name="Hogan J.R."/>
            <person name="Hong Y.S."/>
            <person name="Hoover J."/>
            <person name="Jaillon O."/>
            <person name="Ke Z."/>
            <person name="Kodira C."/>
            <person name="Kokoza E."/>
            <person name="Koutsos A."/>
            <person name="Letunic I."/>
            <person name="Levitsky A."/>
            <person name="Liang Y."/>
            <person name="Lin J.J."/>
            <person name="Lobo N.F."/>
            <person name="Lopez J.R."/>
            <person name="Malek J.A."/>
            <person name="McIntosh T.C."/>
            <person name="Meister S."/>
            <person name="Miller J."/>
            <person name="Mobarry C."/>
            <person name="Mongin E."/>
            <person name="Murphy S.D."/>
            <person name="O'Brochta D.A."/>
            <person name="Pfannkoch C."/>
            <person name="Qi R."/>
            <person name="Regier M.A."/>
            <person name="Remington K."/>
            <person name="Shao H."/>
            <person name="Sharakhova M.V."/>
            <person name="Sitter C.D."/>
            <person name="Shetty J."/>
            <person name="Smith T.J."/>
            <person name="Strong R."/>
            <person name="Sun J."/>
            <person name="Thomasova D."/>
            <person name="Ton L.Q."/>
            <person name="Topalis P."/>
            <person name="Tu Z."/>
            <person name="Unger M.F."/>
            <person name="Walenz B."/>
            <person name="Wang A."/>
            <person name="Wang J."/>
            <person name="Wang M."/>
            <person name="Wang X."/>
            <person name="Woodford K.J."/>
            <person name="Wortman J.R."/>
            <person name="Wu M."/>
            <person name="Yao A."/>
            <person name="Zdobnov E.M."/>
            <person name="Zhang H."/>
            <person name="Zhao Q."/>
            <person name="Zhao S."/>
            <person name="Zhu S.C."/>
            <person name="Zhimulev I."/>
            <person name="Coluzzi M."/>
            <person name="della Torre A."/>
            <person name="Roth C.W."/>
            <person name="Louis C."/>
            <person name="Kalush F."/>
            <person name="Mural R.J."/>
            <person name="Myers E.W."/>
            <person name="Adams M.D."/>
            <person name="Smith H.O."/>
            <person name="Broder S."/>
            <person name="Gardner M.J."/>
            <person name="Fraser C.M."/>
            <person name="Birney E."/>
            <person name="Bork P."/>
            <person name="Brey P.T."/>
            <person name="Venter J.C."/>
            <person name="Weissenbach J."/>
            <person name="Kafatos F.C."/>
            <person name="Collins F.H."/>
            <person name="Hoffman S.L."/>
        </authorList>
    </citation>
    <scope>NUCLEOTIDE SEQUENCE [LARGE SCALE GENOMIC DNA]</scope>
    <source>
        <strain evidence="1">PEST</strain>
    </source>
</reference>
<reference evidence="1" key="3">
    <citation type="journal article" date="2004" name="Trends Parasitol.">
        <title>The Anopheles gambiae genome: an update.</title>
        <authorList>
            <person name="Mongin E."/>
            <person name="Louis C."/>
            <person name="Holt R.A."/>
            <person name="Birney E."/>
            <person name="Collins F.H."/>
        </authorList>
    </citation>
    <scope>NUCLEOTIDE SEQUENCE</scope>
    <source>
        <strain evidence="1">PEST</strain>
    </source>
</reference>
<dbReference type="PaxDb" id="7165-AGAP011129-PA"/>
<reference evidence="1" key="2">
    <citation type="submission" date="2002-03" db="EMBL/GenBank/DDBJ databases">
        <authorList>
            <consortium name="The Anopheles Genome Sequencing Consortium"/>
        </authorList>
    </citation>
    <scope>NUCLEOTIDE SEQUENCE</scope>
    <source>
        <strain evidence="1">PEST</strain>
    </source>
</reference>
<evidence type="ECO:0000313" key="1">
    <source>
        <dbReference type="EMBL" id="EAU77541.1"/>
    </source>
</evidence>